<comment type="caution">
    <text evidence="2">The sequence shown here is derived from an EMBL/GenBank/DDBJ whole genome shotgun (WGS) entry which is preliminary data.</text>
</comment>
<organism evidence="2 3">
    <name type="scientific">Porites evermanni</name>
    <dbReference type="NCBI Taxonomy" id="104178"/>
    <lineage>
        <taxon>Eukaryota</taxon>
        <taxon>Metazoa</taxon>
        <taxon>Cnidaria</taxon>
        <taxon>Anthozoa</taxon>
        <taxon>Hexacorallia</taxon>
        <taxon>Scleractinia</taxon>
        <taxon>Fungiina</taxon>
        <taxon>Poritidae</taxon>
        <taxon>Porites</taxon>
    </lineage>
</organism>
<feature type="compositionally biased region" description="Basic residues" evidence="1">
    <location>
        <begin position="1"/>
        <end position="10"/>
    </location>
</feature>
<proteinExistence type="predicted"/>
<evidence type="ECO:0000256" key="1">
    <source>
        <dbReference type="SAM" id="MobiDB-lite"/>
    </source>
</evidence>
<dbReference type="EMBL" id="CALNXI010001127">
    <property type="protein sequence ID" value="CAH3156612.1"/>
    <property type="molecule type" value="Genomic_DNA"/>
</dbReference>
<feature type="non-terminal residue" evidence="2">
    <location>
        <position position="109"/>
    </location>
</feature>
<gene>
    <name evidence="2" type="ORF">PEVE_00002224</name>
</gene>
<keyword evidence="3" id="KW-1185">Reference proteome</keyword>
<feature type="compositionally biased region" description="Basic and acidic residues" evidence="1">
    <location>
        <begin position="63"/>
        <end position="92"/>
    </location>
</feature>
<evidence type="ECO:0000313" key="3">
    <source>
        <dbReference type="Proteomes" id="UP001159427"/>
    </source>
</evidence>
<dbReference type="Proteomes" id="UP001159427">
    <property type="component" value="Unassembled WGS sequence"/>
</dbReference>
<feature type="compositionally biased region" description="Basic and acidic residues" evidence="1">
    <location>
        <begin position="11"/>
        <end position="26"/>
    </location>
</feature>
<feature type="region of interest" description="Disordered" evidence="1">
    <location>
        <begin position="1"/>
        <end position="109"/>
    </location>
</feature>
<protein>
    <submittedName>
        <fullName evidence="2">Uncharacterized protein</fullName>
    </submittedName>
</protein>
<feature type="compositionally biased region" description="Polar residues" evidence="1">
    <location>
        <begin position="93"/>
        <end position="109"/>
    </location>
</feature>
<evidence type="ECO:0000313" key="2">
    <source>
        <dbReference type="EMBL" id="CAH3156612.1"/>
    </source>
</evidence>
<name>A0ABN8Q3P1_9CNID</name>
<accession>A0ABN8Q3P1</accession>
<sequence>MLRRFFSFRRPKLDEKETVDELEKENIAPNSQTNPLAISKTTVGEGKTNSTGTAELDTTTNTESKDGKENQNPLDKPDNKTVEDELSQKEKGISNSELQKRTSTLSDTE</sequence>
<feature type="compositionally biased region" description="Polar residues" evidence="1">
    <location>
        <begin position="28"/>
        <end position="62"/>
    </location>
</feature>
<reference evidence="2 3" key="1">
    <citation type="submission" date="2022-05" db="EMBL/GenBank/DDBJ databases">
        <authorList>
            <consortium name="Genoscope - CEA"/>
            <person name="William W."/>
        </authorList>
    </citation>
    <scope>NUCLEOTIDE SEQUENCE [LARGE SCALE GENOMIC DNA]</scope>
</reference>